<reference evidence="10 11" key="1">
    <citation type="journal article" date="2013" name="Genome Biol. Evol.">
        <title>Genomes of Stigonematalean cyanobacteria (subsection V) and the evolution of oxygenic photosynthesis from prokaryotes to plastids.</title>
        <authorList>
            <person name="Dagan T."/>
            <person name="Roettger M."/>
            <person name="Stucken K."/>
            <person name="Landan G."/>
            <person name="Koch R."/>
            <person name="Major P."/>
            <person name="Gould S.B."/>
            <person name="Goremykin V.V."/>
            <person name="Rippka R."/>
            <person name="Tandeau de Marsac N."/>
            <person name="Gugger M."/>
            <person name="Lockhart P.J."/>
            <person name="Allen J.F."/>
            <person name="Brune I."/>
            <person name="Maus I."/>
            <person name="Puhler A."/>
            <person name="Martin W.F."/>
        </authorList>
    </citation>
    <scope>NUCLEOTIDE SEQUENCE [LARGE SCALE GENOMIC DNA]</scope>
    <source>
        <strain evidence="10 11">PCC 7110</strain>
    </source>
</reference>
<dbReference type="GO" id="GO:0005886">
    <property type="term" value="C:plasma membrane"/>
    <property type="evidence" value="ECO:0007669"/>
    <property type="project" value="UniProtKB-SubCell"/>
</dbReference>
<dbReference type="Gene3D" id="3.30.70.1430">
    <property type="entry name" value="Multidrug efflux transporter AcrB pore domain"/>
    <property type="match status" value="2"/>
</dbReference>
<dbReference type="InterPro" id="IPR001036">
    <property type="entry name" value="Acrflvin-R"/>
</dbReference>
<feature type="transmembrane region" description="Helical" evidence="9">
    <location>
        <begin position="949"/>
        <end position="969"/>
    </location>
</feature>
<dbReference type="EMBL" id="ANNX02000038">
    <property type="protein sequence ID" value="KYC38840.1"/>
    <property type="molecule type" value="Genomic_DNA"/>
</dbReference>
<dbReference type="Pfam" id="PF00873">
    <property type="entry name" value="ACR_tran"/>
    <property type="match status" value="1"/>
</dbReference>
<keyword evidence="11" id="KW-1185">Reference proteome</keyword>
<accession>A0A139X2F5</accession>
<organism evidence="10 11">
    <name type="scientific">Scytonema hofmannii PCC 7110</name>
    <dbReference type="NCBI Taxonomy" id="128403"/>
    <lineage>
        <taxon>Bacteria</taxon>
        <taxon>Bacillati</taxon>
        <taxon>Cyanobacteriota</taxon>
        <taxon>Cyanophyceae</taxon>
        <taxon>Nostocales</taxon>
        <taxon>Scytonemataceae</taxon>
        <taxon>Scytonema</taxon>
    </lineage>
</organism>
<keyword evidence="8 9" id="KW-0472">Membrane</keyword>
<dbReference type="Gene3D" id="3.30.70.1320">
    <property type="entry name" value="Multidrug efflux transporter AcrB pore domain like"/>
    <property type="match status" value="1"/>
</dbReference>
<feature type="transmembrane region" description="Helical" evidence="9">
    <location>
        <begin position="342"/>
        <end position="361"/>
    </location>
</feature>
<dbReference type="AlphaFoldDB" id="A0A139X2F5"/>
<evidence type="ECO:0000256" key="9">
    <source>
        <dbReference type="SAM" id="Phobius"/>
    </source>
</evidence>
<dbReference type="RefSeq" id="WP_017745974.1">
    <property type="nucleotide sequence ID" value="NZ_KQ976354.1"/>
</dbReference>
<dbReference type="SUPFAM" id="SSF82714">
    <property type="entry name" value="Multidrug efflux transporter AcrB TolC docking domain, DN and DC subdomains"/>
    <property type="match status" value="2"/>
</dbReference>
<dbReference type="OrthoDB" id="9791035at2"/>
<feature type="transmembrane region" description="Helical" evidence="9">
    <location>
        <begin position="533"/>
        <end position="556"/>
    </location>
</feature>
<dbReference type="PRINTS" id="PR00702">
    <property type="entry name" value="ACRIFLAVINRP"/>
</dbReference>
<dbReference type="Proteomes" id="UP000076925">
    <property type="component" value="Unassembled WGS sequence"/>
</dbReference>
<gene>
    <name evidence="10" type="ORF">WA1_35155</name>
</gene>
<dbReference type="InterPro" id="IPR027463">
    <property type="entry name" value="AcrB_DN_DC_subdom"/>
</dbReference>
<dbReference type="Gene3D" id="3.30.2090.10">
    <property type="entry name" value="Multidrug efflux transporter AcrB TolC docking domain, DN and DC subdomains"/>
    <property type="match status" value="2"/>
</dbReference>
<feature type="transmembrane region" description="Helical" evidence="9">
    <location>
        <begin position="990"/>
        <end position="1009"/>
    </location>
</feature>
<evidence type="ECO:0000256" key="1">
    <source>
        <dbReference type="ARBA" id="ARBA00004429"/>
    </source>
</evidence>
<dbReference type="PANTHER" id="PTHR32063">
    <property type="match status" value="1"/>
</dbReference>
<comment type="subcellular location">
    <subcellularLocation>
        <location evidence="1">Cell inner membrane</location>
        <topology evidence="1">Multi-pass membrane protein</topology>
    </subcellularLocation>
</comment>
<dbReference type="GO" id="GO:0042910">
    <property type="term" value="F:xenobiotic transmembrane transporter activity"/>
    <property type="evidence" value="ECO:0007669"/>
    <property type="project" value="TreeGrafter"/>
</dbReference>
<feature type="transmembrane region" description="Helical" evidence="9">
    <location>
        <begin position="472"/>
        <end position="499"/>
    </location>
</feature>
<feature type="transmembrane region" description="Helical" evidence="9">
    <location>
        <begin position="368"/>
        <end position="389"/>
    </location>
</feature>
<feature type="transmembrane region" description="Helical" evidence="9">
    <location>
        <begin position="918"/>
        <end position="937"/>
    </location>
</feature>
<dbReference type="NCBIfam" id="NF000282">
    <property type="entry name" value="RND_permease_1"/>
    <property type="match status" value="1"/>
</dbReference>
<comment type="similarity">
    <text evidence="2">Belongs to the resistance-nodulation-cell division (RND) (TC 2.A.6) family.</text>
</comment>
<keyword evidence="7 9" id="KW-1133">Transmembrane helix</keyword>
<dbReference type="PANTHER" id="PTHR32063:SF11">
    <property type="entry name" value="CATION OR DRUG EFFLUX SYSTEM PROTEIN"/>
    <property type="match status" value="1"/>
</dbReference>
<evidence type="ECO:0000256" key="5">
    <source>
        <dbReference type="ARBA" id="ARBA00022519"/>
    </source>
</evidence>
<keyword evidence="3" id="KW-0813">Transport</keyword>
<dbReference type="FunFam" id="1.20.1640.10:FF:000001">
    <property type="entry name" value="Efflux pump membrane transporter"/>
    <property type="match status" value="1"/>
</dbReference>
<dbReference type="Gene3D" id="1.20.1640.10">
    <property type="entry name" value="Multidrug efflux transporter AcrB transmembrane domain"/>
    <property type="match status" value="2"/>
</dbReference>
<evidence type="ECO:0000256" key="6">
    <source>
        <dbReference type="ARBA" id="ARBA00022692"/>
    </source>
</evidence>
<dbReference type="Gene3D" id="3.30.70.1440">
    <property type="entry name" value="Multidrug efflux transporter AcrB pore domain"/>
    <property type="match status" value="1"/>
</dbReference>
<dbReference type="GO" id="GO:0015562">
    <property type="term" value="F:efflux transmembrane transporter activity"/>
    <property type="evidence" value="ECO:0007669"/>
    <property type="project" value="InterPro"/>
</dbReference>
<keyword evidence="5" id="KW-0997">Cell inner membrane</keyword>
<keyword evidence="4" id="KW-1003">Cell membrane</keyword>
<feature type="transmembrane region" description="Helical" evidence="9">
    <location>
        <begin position="1021"/>
        <end position="1047"/>
    </location>
</feature>
<evidence type="ECO:0000313" key="11">
    <source>
        <dbReference type="Proteomes" id="UP000076925"/>
    </source>
</evidence>
<dbReference type="STRING" id="128403.WA1_35155"/>
<protein>
    <submittedName>
        <fullName evidence="10">RND transporter</fullName>
    </submittedName>
</protein>
<feature type="transmembrane region" description="Helical" evidence="9">
    <location>
        <begin position="892"/>
        <end position="911"/>
    </location>
</feature>
<keyword evidence="6 9" id="KW-0812">Transmembrane</keyword>
<evidence type="ECO:0000256" key="4">
    <source>
        <dbReference type="ARBA" id="ARBA00022475"/>
    </source>
</evidence>
<name>A0A139X2F5_9CYAN</name>
<dbReference type="GO" id="GO:0009636">
    <property type="term" value="P:response to toxic substance"/>
    <property type="evidence" value="ECO:0007669"/>
    <property type="project" value="UniProtKB-ARBA"/>
</dbReference>
<dbReference type="SUPFAM" id="SSF82693">
    <property type="entry name" value="Multidrug efflux transporter AcrB pore domain, PN1, PN2, PC1 and PC2 subdomains"/>
    <property type="match status" value="4"/>
</dbReference>
<sequence>MFVDFFIKRPVFTSVCAIIVLLVGAISIPTLPTAQYPEISPVQINVTANYVGASAEVVENTVTTVLERQINGVDGMRYMTSSSSNNGTSTITVTFDPSRNKDIAAVDVQNRVSLAEPQLPELVQRTGVTVSKQSTDILLAIGLYSDKNAYNNVFLSNYADLYIVDALRRINGVSEARIFGERRYAMRIWLDPNRLASRNLTAQDVIDALEEQNIQVGAGQIGQQPSSEDQLFQIDLQALSRLREPSEFNEMIVQTGQDATLVKLKDVGRAELGAENYNSFLRFRGQEGVGIGIFSTPGSNALEVAKAVKAEIERIRPQFPPGLKYQVAFDTTLFVEESLAEVVQSLLEAVGLVILVIFIFLQDWRTTIIPAVVIPLTLIGTFAIIKVFGFSINTLTLFGLTLATGLTVDDAIVVVENITRLLEEEEMTPFQAASEAMRELFGAVVASSLVLMAVFVPVAFFPGSTGEIYRQFALTIAFAVGISTSLAIILTPTLSALLLRRGQKPGGWIGWVFTRFNNFIDWTRRQYERSLIALNRISAVVILLFVASLVFTGWFYTRVPTAFLPDEDQGYFITIIQGPEGVSLNYTSKVMRQVEEEILKLPEVVGTFAVGGFSFSGSTANNGVIFTTLKPWDERRQPEQSVQAIIGNLMGKLSAITDSRVLPVNPPAIRGLGSFAGFQFQLQDRGGNSGLDTMLQYMGQLIQQGNQTPGLQAVFSTYAASTPQYLIEVDRNKAKALQVDVDDIFNTLQSYLGSRYVNDFNYLRRTYRVYVQADAEFRSNPEDIGRLYVRSASNQANTQVNTQTNTQANNPANGQMVSLSSLVKIIPTTGAQTINHYNLFRSIEINGGAAPGFSSGQAIRTMEQLAKRVLPQTLGYEWSGIAVEELESGGQAPLIFGLGIVFVFLVLAAQYENYIDPLIIMLSVPLAVLGALAAQSLRGLSNDIYCQVGLVMLIGLASKNAILIVEFANQLRYEGYSVTKAAIKASEQRLRPILMTTFAFILGIWPLLFPEGAGAASRRSLGTAIVGGTLVSTFLSLFIVPILYIVIGKIRDRIGPRRSSQQLEAAEEDGRIPYETRR</sequence>
<evidence type="ECO:0000256" key="7">
    <source>
        <dbReference type="ARBA" id="ARBA00022989"/>
    </source>
</evidence>
<evidence type="ECO:0000256" key="3">
    <source>
        <dbReference type="ARBA" id="ARBA00022448"/>
    </source>
</evidence>
<feature type="transmembrane region" description="Helical" evidence="9">
    <location>
        <begin position="395"/>
        <end position="419"/>
    </location>
</feature>
<proteinExistence type="inferred from homology"/>
<feature type="transmembrane region" description="Helical" evidence="9">
    <location>
        <begin position="440"/>
        <end position="460"/>
    </location>
</feature>
<dbReference type="NCBIfam" id="TIGR00915">
    <property type="entry name" value="2A0602"/>
    <property type="match status" value="1"/>
</dbReference>
<dbReference type="SUPFAM" id="SSF82866">
    <property type="entry name" value="Multidrug efflux transporter AcrB transmembrane domain"/>
    <property type="match status" value="2"/>
</dbReference>
<evidence type="ECO:0000256" key="8">
    <source>
        <dbReference type="ARBA" id="ARBA00023136"/>
    </source>
</evidence>
<evidence type="ECO:0000256" key="2">
    <source>
        <dbReference type="ARBA" id="ARBA00010942"/>
    </source>
</evidence>
<dbReference type="FunFam" id="3.30.70.1430:FF:000001">
    <property type="entry name" value="Efflux pump membrane transporter"/>
    <property type="match status" value="1"/>
</dbReference>
<evidence type="ECO:0000313" key="10">
    <source>
        <dbReference type="EMBL" id="KYC38840.1"/>
    </source>
</evidence>
<comment type="caution">
    <text evidence="10">The sequence shown here is derived from an EMBL/GenBank/DDBJ whole genome shotgun (WGS) entry which is preliminary data.</text>
</comment>
<dbReference type="InterPro" id="IPR004764">
    <property type="entry name" value="MdtF-like"/>
</dbReference>